<proteinExistence type="inferred from homology"/>
<dbReference type="PANTHER" id="PTHR11361">
    <property type="entry name" value="DNA MISMATCH REPAIR PROTEIN MUTS FAMILY MEMBER"/>
    <property type="match status" value="1"/>
</dbReference>
<dbReference type="InterPro" id="IPR007696">
    <property type="entry name" value="DNA_mismatch_repair_MutS_core"/>
</dbReference>
<organism evidence="8 9">
    <name type="scientific">Brassica rapa subsp. trilocularis</name>
    <dbReference type="NCBI Taxonomy" id="1813537"/>
    <lineage>
        <taxon>Eukaryota</taxon>
        <taxon>Viridiplantae</taxon>
        <taxon>Streptophyta</taxon>
        <taxon>Embryophyta</taxon>
        <taxon>Tracheophyta</taxon>
        <taxon>Spermatophyta</taxon>
        <taxon>Magnoliopsida</taxon>
        <taxon>eudicotyledons</taxon>
        <taxon>Gunneridae</taxon>
        <taxon>Pentapetalae</taxon>
        <taxon>rosids</taxon>
        <taxon>malvids</taxon>
        <taxon>Brassicales</taxon>
        <taxon>Brassicaceae</taxon>
        <taxon>Brassiceae</taxon>
        <taxon>Brassica</taxon>
    </lineage>
</organism>
<dbReference type="InterPro" id="IPR036678">
    <property type="entry name" value="MutS_con_dom_sf"/>
</dbReference>
<evidence type="ECO:0000256" key="6">
    <source>
        <dbReference type="SAM" id="MobiDB-lite"/>
    </source>
</evidence>
<keyword evidence="5" id="KW-0238">DNA-binding</keyword>
<dbReference type="PROSITE" id="PS00486">
    <property type="entry name" value="DNA_MISMATCH_REPAIR_2"/>
    <property type="match status" value="1"/>
</dbReference>
<dbReference type="Pfam" id="PF00488">
    <property type="entry name" value="MutS_V"/>
    <property type="match status" value="1"/>
</dbReference>
<evidence type="ECO:0000256" key="5">
    <source>
        <dbReference type="ARBA" id="ARBA00023125"/>
    </source>
</evidence>
<dbReference type="InterPro" id="IPR045076">
    <property type="entry name" value="MutS"/>
</dbReference>
<keyword evidence="2" id="KW-0547">Nucleotide-binding</keyword>
<keyword evidence="9" id="KW-1185">Reference proteome</keyword>
<dbReference type="Gene3D" id="3.40.1170.10">
    <property type="entry name" value="DNA repair protein MutS, domain I"/>
    <property type="match status" value="1"/>
</dbReference>
<accession>A0ABQ7NX04</accession>
<evidence type="ECO:0000259" key="7">
    <source>
        <dbReference type="PROSITE" id="PS00486"/>
    </source>
</evidence>
<dbReference type="InterPro" id="IPR007695">
    <property type="entry name" value="DNA_mismatch_repair_MutS-lik_N"/>
</dbReference>
<evidence type="ECO:0000256" key="4">
    <source>
        <dbReference type="ARBA" id="ARBA00022840"/>
    </source>
</evidence>
<dbReference type="InterPro" id="IPR000432">
    <property type="entry name" value="DNA_mismatch_repair_MutS_C"/>
</dbReference>
<dbReference type="InterPro" id="IPR016151">
    <property type="entry name" value="DNA_mismatch_repair_MutS_N"/>
</dbReference>
<dbReference type="Pfam" id="PF01624">
    <property type="entry name" value="MutS_I"/>
    <property type="match status" value="1"/>
</dbReference>
<evidence type="ECO:0000256" key="3">
    <source>
        <dbReference type="ARBA" id="ARBA00022763"/>
    </source>
</evidence>
<dbReference type="InterPro" id="IPR007860">
    <property type="entry name" value="DNA_mmatch_repair_MutS_con_dom"/>
</dbReference>
<keyword evidence="4" id="KW-0067">ATP-binding</keyword>
<dbReference type="PANTHER" id="PTHR11361:SF148">
    <property type="entry name" value="DNA MISMATCH REPAIR PROTEIN MSH6"/>
    <property type="match status" value="1"/>
</dbReference>
<dbReference type="InterPro" id="IPR027417">
    <property type="entry name" value="P-loop_NTPase"/>
</dbReference>
<dbReference type="CDD" id="cd03286">
    <property type="entry name" value="ABC_MSH6_euk"/>
    <property type="match status" value="1"/>
</dbReference>
<evidence type="ECO:0000256" key="1">
    <source>
        <dbReference type="ARBA" id="ARBA00006271"/>
    </source>
</evidence>
<dbReference type="Gene3D" id="1.10.1420.10">
    <property type="match status" value="1"/>
</dbReference>
<protein>
    <recommendedName>
        <fullName evidence="7">DNA mismatch repair proteins mutS family domain-containing protein</fullName>
    </recommendedName>
</protein>
<feature type="compositionally biased region" description="Basic and acidic residues" evidence="6">
    <location>
        <begin position="134"/>
        <end position="150"/>
    </location>
</feature>
<comment type="similarity">
    <text evidence="1">Belongs to the DNA mismatch repair MutS family.</text>
</comment>
<dbReference type="SUPFAM" id="SSF48334">
    <property type="entry name" value="DNA repair protein MutS, domain III"/>
    <property type="match status" value="1"/>
</dbReference>
<evidence type="ECO:0000313" key="8">
    <source>
        <dbReference type="EMBL" id="KAG5415380.1"/>
    </source>
</evidence>
<dbReference type="Pfam" id="PF05188">
    <property type="entry name" value="MutS_II"/>
    <property type="match status" value="1"/>
</dbReference>
<dbReference type="Gene3D" id="3.30.420.110">
    <property type="entry name" value="MutS, connector domain"/>
    <property type="match status" value="1"/>
</dbReference>
<feature type="domain" description="DNA mismatch repair proteins mutS family" evidence="7">
    <location>
        <begin position="997"/>
        <end position="1013"/>
    </location>
</feature>
<dbReference type="EMBL" id="JADBGQ010000001">
    <property type="protein sequence ID" value="KAG5415380.1"/>
    <property type="molecule type" value="Genomic_DNA"/>
</dbReference>
<dbReference type="SUPFAM" id="SSF53150">
    <property type="entry name" value="DNA repair protein MutS, domain II"/>
    <property type="match status" value="1"/>
</dbReference>
<feature type="region of interest" description="Disordered" evidence="6">
    <location>
        <begin position="201"/>
        <end position="220"/>
    </location>
</feature>
<evidence type="ECO:0000256" key="2">
    <source>
        <dbReference type="ARBA" id="ARBA00022741"/>
    </source>
</evidence>
<dbReference type="SMART" id="SM00533">
    <property type="entry name" value="MUTSd"/>
    <property type="match status" value="1"/>
</dbReference>
<gene>
    <name evidence="8" type="primary">A01p041560.1_BraROA</name>
    <name evidence="8" type="ORF">IGI04_002947</name>
</gene>
<dbReference type="SUPFAM" id="SSF52540">
    <property type="entry name" value="P-loop containing nucleoside triphosphate hydrolases"/>
    <property type="match status" value="1"/>
</dbReference>
<evidence type="ECO:0000313" key="9">
    <source>
        <dbReference type="Proteomes" id="UP000823674"/>
    </source>
</evidence>
<reference evidence="8 9" key="1">
    <citation type="submission" date="2021-03" db="EMBL/GenBank/DDBJ databases">
        <authorList>
            <person name="King G.J."/>
            <person name="Bancroft I."/>
            <person name="Baten A."/>
            <person name="Bloomfield J."/>
            <person name="Borpatragohain P."/>
            <person name="He Z."/>
            <person name="Irish N."/>
            <person name="Irwin J."/>
            <person name="Liu K."/>
            <person name="Mauleon R.P."/>
            <person name="Moore J."/>
            <person name="Morris R."/>
            <person name="Ostergaard L."/>
            <person name="Wang B."/>
            <person name="Wells R."/>
        </authorList>
    </citation>
    <scope>NUCLEOTIDE SEQUENCE [LARGE SCALE GENOMIC DNA]</scope>
    <source>
        <strain evidence="8">R-o-18</strain>
        <tissue evidence="8">Leaf</tissue>
    </source>
</reference>
<dbReference type="Gene3D" id="3.40.50.300">
    <property type="entry name" value="P-loop containing nucleotide triphosphate hydrolases"/>
    <property type="match status" value="1"/>
</dbReference>
<keyword evidence="3" id="KW-0227">DNA damage</keyword>
<dbReference type="Pfam" id="PF05192">
    <property type="entry name" value="MutS_III"/>
    <property type="match status" value="1"/>
</dbReference>
<dbReference type="Proteomes" id="UP000823674">
    <property type="component" value="Chromosome A01"/>
</dbReference>
<dbReference type="SUPFAM" id="SSF55271">
    <property type="entry name" value="DNA repair protein MutS, domain I"/>
    <property type="match status" value="1"/>
</dbReference>
<feature type="region of interest" description="Disordered" evidence="6">
    <location>
        <begin position="93"/>
        <end position="156"/>
    </location>
</feature>
<dbReference type="SMART" id="SM00534">
    <property type="entry name" value="MUTSac"/>
    <property type="match status" value="1"/>
</dbReference>
<sequence length="1186" mass="131128">MSAVKKKDLKVIEDGFDPATVKFVQALQCRHPRCLNHFAENWPLKPLVLHPKVIWMQPGDEKSLMPKVLLGTELPPLRSVLLRQKSILSFFQKPSQATQPSVPGDAATSGVGGLRSTAKEGCINSDASRNVPKPVDDDVRGVDTPPEKVPRRVLPSNFKAAESAGGASSLFSSIMHKFVKVDGPPECSGERNVAPFRDSSVSKMPESVFPTNNAQPQDRDHTFCVDKPRLVEDDDVLGPDTPGTRPSVPRLKRVLEDGVAFTENKASLFDSNKRMKLFEDRICGEKKDVNEGTKFEWLEPSRIRDANRRRPDDPLYDRKTLYIPADVFKKMSASQKQYWSVKSEYMDVVLFFKVGKFYELYELDAELGHKELDWKMTMSGVGKCRQVGISESGIDDAVQKLLARGYKVGRIEQLETSDQAKARGANTIIPRKLVQVLTPSTASEGNLGPDPVHLLAIKEVKMELEKCSTVYGFAFVDCASLRFWVGSISDDASCAALGALLMQVSPKEVIYESKGLSRESQQALTKYTLTGSTAVQLNPRPQEMGDADACGVRNMIESSGYFRGSSESWNSAVNGLTESGIALSALGELINHLSRLKLEDVLKNGDIHPYKVYSGCLRIDGQTMVNLEIFNNSFDGGPSGKYFFFFIGTLYKFLDNCVSPTGKRLLRNWICHPLKDIGSINKRLDVVEEFTANSEIMQITGQYLQKLPDLERLLGRIKSTVQSSAYLLPALLGKKVLKQRVKSFGQLVKGFRSGIDLLLAVQKESNMIRLLCKLCKLPILVGKSGLEIFLSQFEAAIDSDFPDYQNHDVTEENAETLTILIDLFIEKAAEWSEVIHTISCLDVLRSFAISASLSAGSMARPVIFPESKSTIQNQETNGPTLKIQGLWHPFAVPADGQLPVPNDLLLGEAGSSSIHPRSLLLTGPNMGGKSTLLRATCLAVIFAQLGCYVPCETCELSLVDTIFTRLGASDRIMTGESTFLVECTEAASVLQNATQDSLVILDELGRGTSTFDGYAIAYSVFRHMVERVKCRMLFATHYHPLTKEFSSHPRVTLKHMACAFKSRSDQEQGGCDQELVFLYRLAEGACPESYGLQVALMAGIPKQVVETASVAAQAMKRSIGENFKSSELRSEFSSLHEEWLKTLVGISQVVDDDKAMFVEEDVSDMLICLWHEIRSSCSVAQVKAMR</sequence>
<name>A0ABQ7NX04_BRACM</name>
<comment type="caution">
    <text evidence="8">The sequence shown here is derived from an EMBL/GenBank/DDBJ whole genome shotgun (WGS) entry which is preliminary data.</text>
</comment>
<dbReference type="InterPro" id="IPR036187">
    <property type="entry name" value="DNA_mismatch_repair_MutS_sf"/>
</dbReference>